<keyword evidence="2" id="KW-1185">Reference proteome</keyword>
<sequence length="107" mass="12142">MKTCRKTHKTIVQNQTTCALACDNDRKATKAASCSASFKCWTSCNAYCIRLISSFDYIVSLLAFFPKKLGFLPILCTACLDRRCSFLDRLSFQRKASSELLRKGRVR</sequence>
<dbReference type="Proteomes" id="UP001056120">
    <property type="component" value="Linkage Group LG29"/>
</dbReference>
<comment type="caution">
    <text evidence="1">The sequence shown here is derived from an EMBL/GenBank/DDBJ whole genome shotgun (WGS) entry which is preliminary data.</text>
</comment>
<accession>A0ACB8Y1Y7</accession>
<dbReference type="EMBL" id="CM042046">
    <property type="protein sequence ID" value="KAI3677320.1"/>
    <property type="molecule type" value="Genomic_DNA"/>
</dbReference>
<reference evidence="2" key="1">
    <citation type="journal article" date="2022" name="Mol. Ecol. Resour.">
        <title>The genomes of chicory, endive, great burdock and yacon provide insights into Asteraceae palaeo-polyploidization history and plant inulin production.</title>
        <authorList>
            <person name="Fan W."/>
            <person name="Wang S."/>
            <person name="Wang H."/>
            <person name="Wang A."/>
            <person name="Jiang F."/>
            <person name="Liu H."/>
            <person name="Zhao H."/>
            <person name="Xu D."/>
            <person name="Zhang Y."/>
        </authorList>
    </citation>
    <scope>NUCLEOTIDE SEQUENCE [LARGE SCALE GENOMIC DNA]</scope>
    <source>
        <strain evidence="2">cv. Yunnan</strain>
    </source>
</reference>
<proteinExistence type="predicted"/>
<evidence type="ECO:0000313" key="1">
    <source>
        <dbReference type="EMBL" id="KAI3677320.1"/>
    </source>
</evidence>
<protein>
    <submittedName>
        <fullName evidence="1">Uncharacterized protein</fullName>
    </submittedName>
</protein>
<name>A0ACB8Y1Y7_9ASTR</name>
<evidence type="ECO:0000313" key="2">
    <source>
        <dbReference type="Proteomes" id="UP001056120"/>
    </source>
</evidence>
<gene>
    <name evidence="1" type="ORF">L1987_86945</name>
</gene>
<reference evidence="1 2" key="2">
    <citation type="journal article" date="2022" name="Mol. Ecol. Resour.">
        <title>The genomes of chicory, endive, great burdock and yacon provide insights into Asteraceae paleo-polyploidization history and plant inulin production.</title>
        <authorList>
            <person name="Fan W."/>
            <person name="Wang S."/>
            <person name="Wang H."/>
            <person name="Wang A."/>
            <person name="Jiang F."/>
            <person name="Liu H."/>
            <person name="Zhao H."/>
            <person name="Xu D."/>
            <person name="Zhang Y."/>
        </authorList>
    </citation>
    <scope>NUCLEOTIDE SEQUENCE [LARGE SCALE GENOMIC DNA]</scope>
    <source>
        <strain evidence="2">cv. Yunnan</strain>
        <tissue evidence="1">Leaves</tissue>
    </source>
</reference>
<organism evidence="1 2">
    <name type="scientific">Smallanthus sonchifolius</name>
    <dbReference type="NCBI Taxonomy" id="185202"/>
    <lineage>
        <taxon>Eukaryota</taxon>
        <taxon>Viridiplantae</taxon>
        <taxon>Streptophyta</taxon>
        <taxon>Embryophyta</taxon>
        <taxon>Tracheophyta</taxon>
        <taxon>Spermatophyta</taxon>
        <taxon>Magnoliopsida</taxon>
        <taxon>eudicotyledons</taxon>
        <taxon>Gunneridae</taxon>
        <taxon>Pentapetalae</taxon>
        <taxon>asterids</taxon>
        <taxon>campanulids</taxon>
        <taxon>Asterales</taxon>
        <taxon>Asteraceae</taxon>
        <taxon>Asteroideae</taxon>
        <taxon>Heliantheae alliance</taxon>
        <taxon>Millerieae</taxon>
        <taxon>Smallanthus</taxon>
    </lineage>
</organism>